<keyword evidence="8" id="KW-0804">Transcription</keyword>
<protein>
    <recommendedName>
        <fullName evidence="11">C2H2-type domain-containing protein</fullName>
    </recommendedName>
</protein>
<evidence type="ECO:0000256" key="8">
    <source>
        <dbReference type="ARBA" id="ARBA00023163"/>
    </source>
</evidence>
<dbReference type="Proteomes" id="UP001381693">
    <property type="component" value="Unassembled WGS sequence"/>
</dbReference>
<evidence type="ECO:0000256" key="5">
    <source>
        <dbReference type="ARBA" id="ARBA00022833"/>
    </source>
</evidence>
<comment type="subcellular location">
    <subcellularLocation>
        <location evidence="1">Nucleus</location>
    </subcellularLocation>
</comment>
<dbReference type="PROSITE" id="PS00028">
    <property type="entry name" value="ZINC_FINGER_C2H2_1"/>
    <property type="match status" value="1"/>
</dbReference>
<dbReference type="InterPro" id="IPR036236">
    <property type="entry name" value="Znf_C2H2_sf"/>
</dbReference>
<sequence>MHFQQMRTHYDEAARGTPWLSVPSDNPYQCLYCSYKCSTESKLTRHMNKHTGEKLYGCPYCPYRAAQAKTLTFHVRGHTGEKPYSCDLCPYRAVRMDSLKLHIFNRHEKIQKL</sequence>
<dbReference type="PROSITE" id="PS50157">
    <property type="entry name" value="ZINC_FINGER_C2H2_2"/>
    <property type="match status" value="2"/>
</dbReference>
<evidence type="ECO:0000313" key="13">
    <source>
        <dbReference type="Proteomes" id="UP001381693"/>
    </source>
</evidence>
<keyword evidence="3" id="KW-0677">Repeat</keyword>
<dbReference type="SUPFAM" id="SSF57667">
    <property type="entry name" value="beta-beta-alpha zinc fingers"/>
    <property type="match status" value="2"/>
</dbReference>
<dbReference type="GO" id="GO:0000978">
    <property type="term" value="F:RNA polymerase II cis-regulatory region sequence-specific DNA binding"/>
    <property type="evidence" value="ECO:0007669"/>
    <property type="project" value="TreeGrafter"/>
</dbReference>
<evidence type="ECO:0000259" key="11">
    <source>
        <dbReference type="PROSITE" id="PS50157"/>
    </source>
</evidence>
<dbReference type="PANTHER" id="PTHR23235:SF142">
    <property type="entry name" value="ZINC FINGER PROTEIN 384"/>
    <property type="match status" value="1"/>
</dbReference>
<evidence type="ECO:0000256" key="7">
    <source>
        <dbReference type="ARBA" id="ARBA00023125"/>
    </source>
</evidence>
<dbReference type="Pfam" id="PF00096">
    <property type="entry name" value="zf-C2H2"/>
    <property type="match status" value="1"/>
</dbReference>
<comment type="caution">
    <text evidence="12">The sequence shown here is derived from an EMBL/GenBank/DDBJ whole genome shotgun (WGS) entry which is preliminary data.</text>
</comment>
<evidence type="ECO:0000256" key="9">
    <source>
        <dbReference type="ARBA" id="ARBA00023242"/>
    </source>
</evidence>
<keyword evidence="5" id="KW-0862">Zinc</keyword>
<name>A0AAN8ZSP1_HALRR</name>
<dbReference type="GO" id="GO:0000981">
    <property type="term" value="F:DNA-binding transcription factor activity, RNA polymerase II-specific"/>
    <property type="evidence" value="ECO:0007669"/>
    <property type="project" value="TreeGrafter"/>
</dbReference>
<keyword evidence="13" id="KW-1185">Reference proteome</keyword>
<dbReference type="InterPro" id="IPR013087">
    <property type="entry name" value="Znf_C2H2_type"/>
</dbReference>
<proteinExistence type="predicted"/>
<evidence type="ECO:0000256" key="2">
    <source>
        <dbReference type="ARBA" id="ARBA00022723"/>
    </source>
</evidence>
<evidence type="ECO:0000256" key="3">
    <source>
        <dbReference type="ARBA" id="ARBA00022737"/>
    </source>
</evidence>
<evidence type="ECO:0000256" key="1">
    <source>
        <dbReference type="ARBA" id="ARBA00004123"/>
    </source>
</evidence>
<dbReference type="GO" id="GO:0005634">
    <property type="term" value="C:nucleus"/>
    <property type="evidence" value="ECO:0007669"/>
    <property type="project" value="UniProtKB-SubCell"/>
</dbReference>
<keyword evidence="4 10" id="KW-0863">Zinc-finger</keyword>
<keyword evidence="6" id="KW-0805">Transcription regulation</keyword>
<dbReference type="Gene3D" id="3.30.160.60">
    <property type="entry name" value="Classic Zinc Finger"/>
    <property type="match status" value="3"/>
</dbReference>
<feature type="domain" description="C2H2-type" evidence="11">
    <location>
        <begin position="56"/>
        <end position="83"/>
    </location>
</feature>
<dbReference type="GO" id="GO:0008270">
    <property type="term" value="F:zinc ion binding"/>
    <property type="evidence" value="ECO:0007669"/>
    <property type="project" value="UniProtKB-KW"/>
</dbReference>
<reference evidence="12 13" key="1">
    <citation type="submission" date="2023-11" db="EMBL/GenBank/DDBJ databases">
        <title>Halocaridina rubra genome assembly.</title>
        <authorList>
            <person name="Smith C."/>
        </authorList>
    </citation>
    <scope>NUCLEOTIDE SEQUENCE [LARGE SCALE GENOMIC DNA]</scope>
    <source>
        <strain evidence="12">EP-1</strain>
        <tissue evidence="12">Whole</tissue>
    </source>
</reference>
<evidence type="ECO:0000256" key="6">
    <source>
        <dbReference type="ARBA" id="ARBA00023015"/>
    </source>
</evidence>
<dbReference type="AlphaFoldDB" id="A0AAN8ZSP1"/>
<gene>
    <name evidence="12" type="ORF">SK128_026748</name>
</gene>
<dbReference type="SMART" id="SM00355">
    <property type="entry name" value="ZnF_C2H2"/>
    <property type="match status" value="3"/>
</dbReference>
<evidence type="ECO:0000256" key="10">
    <source>
        <dbReference type="PROSITE-ProRule" id="PRU00042"/>
    </source>
</evidence>
<evidence type="ECO:0000256" key="4">
    <source>
        <dbReference type="ARBA" id="ARBA00022771"/>
    </source>
</evidence>
<dbReference type="FunFam" id="3.30.160.60:FF:000064">
    <property type="entry name" value="Early growth response protein 3"/>
    <property type="match status" value="1"/>
</dbReference>
<keyword evidence="9" id="KW-0539">Nucleus</keyword>
<feature type="domain" description="C2H2-type" evidence="11">
    <location>
        <begin position="28"/>
        <end position="55"/>
    </location>
</feature>
<organism evidence="12 13">
    <name type="scientific">Halocaridina rubra</name>
    <name type="common">Hawaiian red shrimp</name>
    <dbReference type="NCBI Taxonomy" id="373956"/>
    <lineage>
        <taxon>Eukaryota</taxon>
        <taxon>Metazoa</taxon>
        <taxon>Ecdysozoa</taxon>
        <taxon>Arthropoda</taxon>
        <taxon>Crustacea</taxon>
        <taxon>Multicrustacea</taxon>
        <taxon>Malacostraca</taxon>
        <taxon>Eumalacostraca</taxon>
        <taxon>Eucarida</taxon>
        <taxon>Decapoda</taxon>
        <taxon>Pleocyemata</taxon>
        <taxon>Caridea</taxon>
        <taxon>Atyoidea</taxon>
        <taxon>Atyidae</taxon>
        <taxon>Halocaridina</taxon>
    </lineage>
</organism>
<dbReference type="PANTHER" id="PTHR23235">
    <property type="entry name" value="KRUEPPEL-LIKE TRANSCRIPTION FACTOR"/>
    <property type="match status" value="1"/>
</dbReference>
<keyword evidence="2" id="KW-0479">Metal-binding</keyword>
<accession>A0AAN8ZSP1</accession>
<dbReference type="EMBL" id="JAXCGZ010018977">
    <property type="protein sequence ID" value="KAK7066936.1"/>
    <property type="molecule type" value="Genomic_DNA"/>
</dbReference>
<evidence type="ECO:0000313" key="12">
    <source>
        <dbReference type="EMBL" id="KAK7066936.1"/>
    </source>
</evidence>
<keyword evidence="7" id="KW-0238">DNA-binding</keyword>